<proteinExistence type="predicted"/>
<feature type="region of interest" description="Disordered" evidence="1">
    <location>
        <begin position="121"/>
        <end position="144"/>
    </location>
</feature>
<evidence type="ECO:0000313" key="3">
    <source>
        <dbReference type="Proteomes" id="UP001375240"/>
    </source>
</evidence>
<name>A0AAV9UHQ0_9PEZI</name>
<feature type="compositionally biased region" description="Low complexity" evidence="1">
    <location>
        <begin position="122"/>
        <end position="139"/>
    </location>
</feature>
<dbReference type="Proteomes" id="UP001375240">
    <property type="component" value="Unassembled WGS sequence"/>
</dbReference>
<protein>
    <submittedName>
        <fullName evidence="2">Uncharacterized protein</fullName>
    </submittedName>
</protein>
<organism evidence="2 3">
    <name type="scientific">Orbilia brochopaga</name>
    <dbReference type="NCBI Taxonomy" id="3140254"/>
    <lineage>
        <taxon>Eukaryota</taxon>
        <taxon>Fungi</taxon>
        <taxon>Dikarya</taxon>
        <taxon>Ascomycota</taxon>
        <taxon>Pezizomycotina</taxon>
        <taxon>Orbiliomycetes</taxon>
        <taxon>Orbiliales</taxon>
        <taxon>Orbiliaceae</taxon>
        <taxon>Orbilia</taxon>
    </lineage>
</organism>
<evidence type="ECO:0000256" key="1">
    <source>
        <dbReference type="SAM" id="MobiDB-lite"/>
    </source>
</evidence>
<dbReference type="AlphaFoldDB" id="A0AAV9UHQ0"/>
<dbReference type="EMBL" id="JAVHNQ010000007">
    <property type="protein sequence ID" value="KAK6341575.1"/>
    <property type="molecule type" value="Genomic_DNA"/>
</dbReference>
<keyword evidence="3" id="KW-1185">Reference proteome</keyword>
<accession>A0AAV9UHQ0</accession>
<sequence length="215" mass="22943">MFQKLFEFADTLVSCVLIFVAAVVLVNLAPECRSSGPANPPLPPLSVPRVRRAQSPPSPLSRAAVLLAMSFAKDKRFVLTKGVITLRKTTTPSRSTPATAPRSHRRVGVFVVSKVSRFALASSDSGSSGPSEVPSSSSDADTDSLRSGAGSVLWYHVAEDTDDSSVASIEESGREKYLATVSRGQRAAFARDRARRRASAAAAGWSSRIPRLAWV</sequence>
<gene>
    <name evidence="2" type="ORF">TWF696_008646</name>
</gene>
<reference evidence="2 3" key="1">
    <citation type="submission" date="2019-10" db="EMBL/GenBank/DDBJ databases">
        <authorList>
            <person name="Palmer J.M."/>
        </authorList>
    </citation>
    <scope>NUCLEOTIDE SEQUENCE [LARGE SCALE GENOMIC DNA]</scope>
    <source>
        <strain evidence="2 3">TWF696</strain>
    </source>
</reference>
<evidence type="ECO:0000313" key="2">
    <source>
        <dbReference type="EMBL" id="KAK6341575.1"/>
    </source>
</evidence>
<comment type="caution">
    <text evidence="2">The sequence shown here is derived from an EMBL/GenBank/DDBJ whole genome shotgun (WGS) entry which is preliminary data.</text>
</comment>